<organism evidence="4 5">
    <name type="scientific">Caldisalinibacter kiritimatiensis</name>
    <dbReference type="NCBI Taxonomy" id="1304284"/>
    <lineage>
        <taxon>Bacteria</taxon>
        <taxon>Bacillati</taxon>
        <taxon>Bacillota</taxon>
        <taxon>Tissierellia</taxon>
        <taxon>Tissierellales</taxon>
        <taxon>Thermohalobacteraceae</taxon>
        <taxon>Caldisalinibacter</taxon>
    </lineage>
</organism>
<keyword evidence="5" id="KW-1185">Reference proteome</keyword>
<dbReference type="PATRIC" id="fig|1304284.3.peg.2026"/>
<evidence type="ECO:0000313" key="4">
    <source>
        <dbReference type="EMBL" id="EOC99909.1"/>
    </source>
</evidence>
<dbReference type="GO" id="GO:0071281">
    <property type="term" value="P:cellular response to iron ion"/>
    <property type="evidence" value="ECO:0007669"/>
    <property type="project" value="TreeGrafter"/>
</dbReference>
<dbReference type="CDD" id="cd01144">
    <property type="entry name" value="BtuF"/>
    <property type="match status" value="1"/>
</dbReference>
<proteinExistence type="inferred from homology"/>
<dbReference type="Gene3D" id="3.40.50.1980">
    <property type="entry name" value="Nitrogenase molybdenum iron protein domain"/>
    <property type="match status" value="2"/>
</dbReference>
<dbReference type="EMBL" id="ARZA01000227">
    <property type="protein sequence ID" value="EOC99909.1"/>
    <property type="molecule type" value="Genomic_DNA"/>
</dbReference>
<dbReference type="PANTHER" id="PTHR30535:SF34">
    <property type="entry name" value="MOLYBDATE-BINDING PROTEIN MOLA"/>
    <property type="match status" value="1"/>
</dbReference>
<sequence length="324" mass="36290">MNTKSKKVLALLMVLILGTTLLSGCIRAKEEYIENEKDEQSSEVETTDSPYPMEVEDDFGNKVTIDKKPERIISLAPSHTEILFKLGLSDSIVGVTSICDYPKEAKTKEIVGDSMTVDVEKVIALEPDLVLHYGSDKEKEYIQRLRDAEINVLSYQPESIQEVIDLIIEIGRITQTQVAATKTTVDMMSKMDYIVHTVEEVDKPKVFYEVWHDPLMTAGPGSFIDELITLAGGENIAKDAQGLYPQFELEQLIERNPDVYISSDNGGQTTKESIMSREGYETLSAVKNDRVYILDANIISRPGPRIVDGLEMIAKAIHPELFKK</sequence>
<comment type="similarity">
    <text evidence="1">Belongs to the bacterial solute-binding protein 8 family.</text>
</comment>
<dbReference type="InterPro" id="IPR002491">
    <property type="entry name" value="ABC_transptr_periplasmic_BD"/>
</dbReference>
<dbReference type="Proteomes" id="UP000013378">
    <property type="component" value="Unassembled WGS sequence"/>
</dbReference>
<dbReference type="NCBIfam" id="NF038402">
    <property type="entry name" value="TroA_like"/>
    <property type="match status" value="1"/>
</dbReference>
<protein>
    <submittedName>
        <fullName evidence="4">Vitamin B12 ABC transporter, B12-binding component BtuF</fullName>
    </submittedName>
</protein>
<reference evidence="4 5" key="1">
    <citation type="journal article" date="2015" name="Geomicrobiol. J.">
        <title>Caldisalinibacter kiritimatiensis gen. nov., sp. nov., a moderately thermohalophilic thiosulfate-reducing bacterium from a hypersaline microbial mat.</title>
        <authorList>
            <person name="Ben Hania W."/>
            <person name="Joseph M."/>
            <person name="Fiebig A."/>
            <person name="Bunk B."/>
            <person name="Klenk H.-P."/>
            <person name="Fardeau M.-L."/>
            <person name="Spring S."/>
        </authorList>
    </citation>
    <scope>NUCLEOTIDE SEQUENCE [LARGE SCALE GENOMIC DNA]</scope>
    <source>
        <strain evidence="4 5">L21-TH-D2</strain>
    </source>
</reference>
<dbReference type="STRING" id="1304284.L21TH_2061"/>
<comment type="caution">
    <text evidence="4">The sequence shown here is derived from an EMBL/GenBank/DDBJ whole genome shotgun (WGS) entry which is preliminary data.</text>
</comment>
<dbReference type="PANTHER" id="PTHR30535">
    <property type="entry name" value="VITAMIN B12-BINDING PROTEIN"/>
    <property type="match status" value="1"/>
</dbReference>
<evidence type="ECO:0000259" key="3">
    <source>
        <dbReference type="PROSITE" id="PS50983"/>
    </source>
</evidence>
<dbReference type="eggNOG" id="COG0614">
    <property type="taxonomic scope" value="Bacteria"/>
</dbReference>
<dbReference type="SUPFAM" id="SSF53807">
    <property type="entry name" value="Helical backbone' metal receptor"/>
    <property type="match status" value="1"/>
</dbReference>
<name>R1CC80_9FIRM</name>
<dbReference type="PROSITE" id="PS51257">
    <property type="entry name" value="PROKAR_LIPOPROTEIN"/>
    <property type="match status" value="1"/>
</dbReference>
<dbReference type="InterPro" id="IPR050902">
    <property type="entry name" value="ABC_Transporter_SBP"/>
</dbReference>
<dbReference type="InterPro" id="IPR054828">
    <property type="entry name" value="Vit_B12_bind_prot"/>
</dbReference>
<dbReference type="RefSeq" id="WP_006315491.1">
    <property type="nucleotide sequence ID" value="NZ_ARZA01000227.1"/>
</dbReference>
<evidence type="ECO:0000256" key="2">
    <source>
        <dbReference type="ARBA" id="ARBA00022729"/>
    </source>
</evidence>
<dbReference type="AlphaFoldDB" id="R1CC80"/>
<dbReference type="PROSITE" id="PS50983">
    <property type="entry name" value="FE_B12_PBP"/>
    <property type="match status" value="1"/>
</dbReference>
<gene>
    <name evidence="4" type="ORF">L21TH_2061</name>
</gene>
<evidence type="ECO:0000313" key="5">
    <source>
        <dbReference type="Proteomes" id="UP000013378"/>
    </source>
</evidence>
<dbReference type="Pfam" id="PF01497">
    <property type="entry name" value="Peripla_BP_2"/>
    <property type="match status" value="1"/>
</dbReference>
<feature type="domain" description="Fe/B12 periplasmic-binding" evidence="3">
    <location>
        <begin position="71"/>
        <end position="321"/>
    </location>
</feature>
<evidence type="ECO:0000256" key="1">
    <source>
        <dbReference type="ARBA" id="ARBA00008814"/>
    </source>
</evidence>
<keyword evidence="2" id="KW-0732">Signal</keyword>
<accession>R1CC80</accession>